<feature type="compositionally biased region" description="Polar residues" evidence="3">
    <location>
        <begin position="391"/>
        <end position="402"/>
    </location>
</feature>
<gene>
    <name evidence="6" type="ORF">DBV15_00715</name>
</gene>
<feature type="compositionally biased region" description="Basic residues" evidence="3">
    <location>
        <begin position="860"/>
        <end position="874"/>
    </location>
</feature>
<feature type="compositionally biased region" description="Low complexity" evidence="3">
    <location>
        <begin position="685"/>
        <end position="702"/>
    </location>
</feature>
<dbReference type="Gene3D" id="3.40.50.720">
    <property type="entry name" value="NAD(P)-binding Rossmann-like Domain"/>
    <property type="match status" value="1"/>
</dbReference>
<keyword evidence="4" id="KW-1133">Transmembrane helix</keyword>
<protein>
    <recommendedName>
        <fullName evidence="5">HMG box domain-containing protein</fullName>
    </recommendedName>
</protein>
<feature type="DNA-binding region" description="HMG box" evidence="1">
    <location>
        <begin position="429"/>
        <end position="497"/>
    </location>
</feature>
<accession>A0A4S2KSV8</accession>
<reference evidence="6 7" key="1">
    <citation type="journal article" date="2019" name="Philos. Trans. R. Soc. Lond., B, Biol. Sci.">
        <title>Ant behaviour and brain gene expression of defending hosts depend on the ecological success of the intruding social parasite.</title>
        <authorList>
            <person name="Kaur R."/>
            <person name="Stoldt M."/>
            <person name="Jongepier E."/>
            <person name="Feldmeyer B."/>
            <person name="Menzel F."/>
            <person name="Bornberg-Bauer E."/>
            <person name="Foitzik S."/>
        </authorList>
    </citation>
    <scope>NUCLEOTIDE SEQUENCE [LARGE SCALE GENOMIC DNA]</scope>
    <source>
        <tissue evidence="6">Whole body</tissue>
    </source>
</reference>
<dbReference type="InterPro" id="IPR036291">
    <property type="entry name" value="NAD(P)-bd_dom_sf"/>
</dbReference>
<dbReference type="AlphaFoldDB" id="A0A4S2KSV8"/>
<sequence>MEMPLSSGNKETDDSQTWELAERCLLPIAFSHAIAVILATILNTFGISQTSSFVLFLLLLVISIGSTLFYHNLKVTAAGKAILITGCDSRVGYALAKQLDDLGFTVFAGFTNKAENEDIMQKLKDHASGRLHVLQLDVTSERDIHSTFLYVNENLPDGAPGLWALVHAAAWVTLGECEWVPPSVLKRSIDINFIGLARLTQVFLPLVRRSKGRIVLVSSLLARIPSPVRGIYCALKAAVEAWGSCLRLEMRRWGVDVVIVETGEYVSGNAWLKDNTALLEQARDMWTQLDPQTRKEYGQELFQGEMLALEKYTQGPEADLTAVTRTLTDAVVKTFPMRRYTPVSRRERLQALCNHYLPKPIYDIFTAYAKQLQKERMRASGGSSSTSTNSKDTQSPFVQTPHSHPGFTPQKVGKNTNADSRMPKPPKPPEKPLMPYMRYSRKVWDQVKAQNPELKLWEIGKIIGQMWRDLPEEDKTEFIEEYEAEKVEYEKSLKTYHNSPAYLAYIAAKNRGKSALCAAQQSNDDRESHERSSGSSKSQAAQDRRIDILPAEDDDDQDDGYSVKHVAYSRYTRNHRLINEIFSDTVVPDVRSVVTTQRMQVLRRQVQSLTMHQKKLEAELQQIEEKFEAKKRKFIETSEIFQEELKKHCKPAVDEETFNKLVERQYEILRRERLRGTEENRSDGPASSESTPNSTPTPTPASLNDESQPDVSDSDSIEKKSGNVEKSNVEMNKKMSPPYTENKIEAPPAHNPHQQAMLPNAHPMPPHQSAQGTQSTQVLPPQGPVANPHTPQMMPPNQAYGQQYQSGPGPQQPQNVPLAPRPPHPSYSYSQQQPYHQPYPQYAHPYYHQPYSQYSPHPMGRPHGHGPHSPHSPHYHPQSPHTVAPENNVGANVAGGATAAVASAPAPDTNNPTPYPAPAGHCEGERTGPSENQEGQMGIQLQEFRTNSLLHGRLQLLNAGNTVLLIESNKKVNLHHSRDPTELQMLPLGRHQVVRGLFECSGDGLVDSMTEPHMVQSLVLLVAEMQWVTAPQSLIRLAVLVEIRRADEGTAIRRA</sequence>
<evidence type="ECO:0000259" key="5">
    <source>
        <dbReference type="PROSITE" id="PS50118"/>
    </source>
</evidence>
<feature type="compositionally biased region" description="Low complexity" evidence="3">
    <location>
        <begin position="798"/>
        <end position="814"/>
    </location>
</feature>
<dbReference type="PANTHER" id="PTHR46232">
    <property type="entry name" value="SMARCE1 REGULATOR OF CHROMATIN"/>
    <property type="match status" value="1"/>
</dbReference>
<evidence type="ECO:0000256" key="4">
    <source>
        <dbReference type="SAM" id="Phobius"/>
    </source>
</evidence>
<dbReference type="FunFam" id="1.10.30.10:FF:000048">
    <property type="entry name" value="Putative SWI/SNF-related matrix-associated actin-dependent regulator chromatin subfamily E member"/>
    <property type="match status" value="1"/>
</dbReference>
<keyword evidence="1" id="KW-0539">Nucleus</keyword>
<feature type="compositionally biased region" description="Basic and acidic residues" evidence="3">
    <location>
        <begin position="672"/>
        <end position="682"/>
    </location>
</feature>
<name>A0A4S2KSV8_9HYME</name>
<dbReference type="GO" id="GO:0016514">
    <property type="term" value="C:SWI/SNF complex"/>
    <property type="evidence" value="ECO:0007669"/>
    <property type="project" value="TreeGrafter"/>
</dbReference>
<dbReference type="EMBL" id="QBLH01001803">
    <property type="protein sequence ID" value="TGZ51097.1"/>
    <property type="molecule type" value="Genomic_DNA"/>
</dbReference>
<dbReference type="GO" id="GO:0016922">
    <property type="term" value="F:nuclear receptor binding"/>
    <property type="evidence" value="ECO:0007669"/>
    <property type="project" value="TreeGrafter"/>
</dbReference>
<dbReference type="SMART" id="SM00398">
    <property type="entry name" value="HMG"/>
    <property type="match status" value="1"/>
</dbReference>
<feature type="region of interest" description="Disordered" evidence="3">
    <location>
        <begin position="376"/>
        <end position="434"/>
    </location>
</feature>
<dbReference type="InterPro" id="IPR009071">
    <property type="entry name" value="HMG_box_dom"/>
</dbReference>
<evidence type="ECO:0000313" key="6">
    <source>
        <dbReference type="EMBL" id="TGZ51097.1"/>
    </source>
</evidence>
<dbReference type="SUPFAM" id="SSF51735">
    <property type="entry name" value="NAD(P)-binding Rossmann-fold domains"/>
    <property type="match status" value="1"/>
</dbReference>
<keyword evidence="2" id="KW-0175">Coiled coil</keyword>
<feature type="region of interest" description="Disordered" evidence="3">
    <location>
        <begin position="672"/>
        <end position="890"/>
    </location>
</feature>
<evidence type="ECO:0000256" key="1">
    <source>
        <dbReference type="PROSITE-ProRule" id="PRU00267"/>
    </source>
</evidence>
<dbReference type="CDD" id="cd21983">
    <property type="entry name" value="HMG-box_SMARCE1"/>
    <property type="match status" value="1"/>
</dbReference>
<keyword evidence="7" id="KW-1185">Reference proteome</keyword>
<dbReference type="Gene3D" id="1.10.30.10">
    <property type="entry name" value="High mobility group box domain"/>
    <property type="match status" value="1"/>
</dbReference>
<feature type="region of interest" description="Disordered" evidence="3">
    <location>
        <begin position="902"/>
        <end position="935"/>
    </location>
</feature>
<feature type="compositionally biased region" description="Basic and acidic residues" evidence="3">
    <location>
        <begin position="716"/>
        <end position="733"/>
    </location>
</feature>
<dbReference type="PRINTS" id="PR00081">
    <property type="entry name" value="GDHRDH"/>
</dbReference>
<keyword evidence="4" id="KW-0812">Transmembrane</keyword>
<dbReference type="Pfam" id="PF00106">
    <property type="entry name" value="adh_short"/>
    <property type="match status" value="1"/>
</dbReference>
<feature type="compositionally biased region" description="Polar residues" evidence="3">
    <location>
        <begin position="768"/>
        <end position="779"/>
    </location>
</feature>
<feature type="coiled-coil region" evidence="2">
    <location>
        <begin position="599"/>
        <end position="633"/>
    </location>
</feature>
<proteinExistence type="predicted"/>
<dbReference type="PANTHER" id="PTHR46232:SF1">
    <property type="entry name" value="SWI_SNF-RELATED MATRIX-ASSOCIATED ACTIN-DEPENDENT REGULATOR OF CHROMATIN SUBFAMILY E MEMBER 1"/>
    <property type="match status" value="1"/>
</dbReference>
<feature type="compositionally biased region" description="Low complexity" evidence="3">
    <location>
        <begin position="875"/>
        <end position="890"/>
    </location>
</feature>
<feature type="domain" description="HMG box" evidence="5">
    <location>
        <begin position="429"/>
        <end position="497"/>
    </location>
</feature>
<feature type="region of interest" description="Disordered" evidence="3">
    <location>
        <begin position="517"/>
        <end position="543"/>
    </location>
</feature>
<comment type="caution">
    <text evidence="6">The sequence shown here is derived from an EMBL/GenBank/DDBJ whole genome shotgun (WGS) entry which is preliminary data.</text>
</comment>
<keyword evidence="1" id="KW-0238">DNA-binding</keyword>
<dbReference type="SUPFAM" id="SSF47095">
    <property type="entry name" value="HMG-box"/>
    <property type="match status" value="1"/>
</dbReference>
<feature type="compositionally biased region" description="Basic and acidic residues" evidence="3">
    <location>
        <begin position="523"/>
        <end position="532"/>
    </location>
</feature>
<evidence type="ECO:0000256" key="3">
    <source>
        <dbReference type="SAM" id="MobiDB-lite"/>
    </source>
</evidence>
<dbReference type="InterPro" id="IPR002347">
    <property type="entry name" value="SDR_fam"/>
</dbReference>
<dbReference type="PROSITE" id="PS50118">
    <property type="entry name" value="HMG_BOX_2"/>
    <property type="match status" value="1"/>
</dbReference>
<feature type="transmembrane region" description="Helical" evidence="4">
    <location>
        <begin position="53"/>
        <end position="73"/>
    </location>
</feature>
<evidence type="ECO:0000313" key="7">
    <source>
        <dbReference type="Proteomes" id="UP000310200"/>
    </source>
</evidence>
<dbReference type="GO" id="GO:0031492">
    <property type="term" value="F:nucleosomal DNA binding"/>
    <property type="evidence" value="ECO:0007669"/>
    <property type="project" value="TreeGrafter"/>
</dbReference>
<dbReference type="Proteomes" id="UP000310200">
    <property type="component" value="Unassembled WGS sequence"/>
</dbReference>
<dbReference type="InterPro" id="IPR036910">
    <property type="entry name" value="HMG_box_dom_sf"/>
</dbReference>
<evidence type="ECO:0000256" key="2">
    <source>
        <dbReference type="SAM" id="Coils"/>
    </source>
</evidence>
<keyword evidence="4" id="KW-0472">Membrane</keyword>
<feature type="transmembrane region" description="Helical" evidence="4">
    <location>
        <begin position="20"/>
        <end position="41"/>
    </location>
</feature>
<feature type="compositionally biased region" description="Low complexity" evidence="3">
    <location>
        <begin position="380"/>
        <end position="390"/>
    </location>
</feature>
<dbReference type="STRING" id="300112.A0A4S2KSV8"/>
<dbReference type="Pfam" id="PF00505">
    <property type="entry name" value="HMG_box"/>
    <property type="match status" value="1"/>
</dbReference>
<organism evidence="6 7">
    <name type="scientific">Temnothorax longispinosus</name>
    <dbReference type="NCBI Taxonomy" id="300112"/>
    <lineage>
        <taxon>Eukaryota</taxon>
        <taxon>Metazoa</taxon>
        <taxon>Ecdysozoa</taxon>
        <taxon>Arthropoda</taxon>
        <taxon>Hexapoda</taxon>
        <taxon>Insecta</taxon>
        <taxon>Pterygota</taxon>
        <taxon>Neoptera</taxon>
        <taxon>Endopterygota</taxon>
        <taxon>Hymenoptera</taxon>
        <taxon>Apocrita</taxon>
        <taxon>Aculeata</taxon>
        <taxon>Formicoidea</taxon>
        <taxon>Formicidae</taxon>
        <taxon>Myrmicinae</taxon>
        <taxon>Temnothorax</taxon>
    </lineage>
</organism>
<feature type="compositionally biased region" description="Low complexity" evidence="3">
    <location>
        <begin position="826"/>
        <end position="858"/>
    </location>
</feature>
<dbReference type="GO" id="GO:0045892">
    <property type="term" value="P:negative regulation of DNA-templated transcription"/>
    <property type="evidence" value="ECO:0007669"/>
    <property type="project" value="TreeGrafter"/>
</dbReference>